<dbReference type="InterPro" id="IPR055270">
    <property type="entry name" value="Glyco_tran_10_C"/>
</dbReference>
<comment type="caution">
    <text evidence="5">The sequence shown here is derived from an EMBL/GenBank/DDBJ whole genome shotgun (WGS) entry which is preliminary data.</text>
</comment>
<proteinExistence type="inferred from homology"/>
<accession>A0A354YVJ8</accession>
<dbReference type="GO" id="GO:0016020">
    <property type="term" value="C:membrane"/>
    <property type="evidence" value="ECO:0007669"/>
    <property type="project" value="InterPro"/>
</dbReference>
<evidence type="ECO:0000313" key="5">
    <source>
        <dbReference type="EMBL" id="HBK53360.1"/>
    </source>
</evidence>
<dbReference type="GO" id="GO:0046920">
    <property type="term" value="F:alpha-(1-&gt;3)-fucosyltransferase activity"/>
    <property type="evidence" value="ECO:0007669"/>
    <property type="project" value="TreeGrafter"/>
</dbReference>
<evidence type="ECO:0000313" key="6">
    <source>
        <dbReference type="Proteomes" id="UP000263273"/>
    </source>
</evidence>
<dbReference type="STRING" id="378794.GCA_001570625_02488"/>
<reference evidence="5 6" key="1">
    <citation type="journal article" date="2018" name="Nat. Biotechnol.">
        <title>A standardized bacterial taxonomy based on genome phylogeny substantially revises the tree of life.</title>
        <authorList>
            <person name="Parks D.H."/>
            <person name="Chuvochina M."/>
            <person name="Waite D.W."/>
            <person name="Rinke C."/>
            <person name="Skarshewski A."/>
            <person name="Chaumeil P.A."/>
            <person name="Hugenholtz P."/>
        </authorList>
    </citation>
    <scope>NUCLEOTIDE SEQUENCE [LARGE SCALE GENOMIC DNA]</scope>
    <source>
        <strain evidence="5">UBA10948</strain>
    </source>
</reference>
<dbReference type="Pfam" id="PF00852">
    <property type="entry name" value="Glyco_transf_10"/>
    <property type="match status" value="1"/>
</dbReference>
<dbReference type="Gene3D" id="3.40.50.11660">
    <property type="entry name" value="Glycosyl transferase family 10, C-terminal domain"/>
    <property type="match status" value="1"/>
</dbReference>
<keyword evidence="3" id="KW-0808">Transferase</keyword>
<name>A0A354YVJ8_9FIRM</name>
<feature type="domain" description="Fucosyltransferase C-terminal" evidence="4">
    <location>
        <begin position="137"/>
        <end position="247"/>
    </location>
</feature>
<evidence type="ECO:0000256" key="2">
    <source>
        <dbReference type="ARBA" id="ARBA00022676"/>
    </source>
</evidence>
<dbReference type="InterPro" id="IPR038577">
    <property type="entry name" value="GT10-like_C_sf"/>
</dbReference>
<comment type="similarity">
    <text evidence="1">Belongs to the glycosyltransferase 10 family.</text>
</comment>
<organism evidence="5 6">
    <name type="scientific">Syntrophomonas wolfei</name>
    <dbReference type="NCBI Taxonomy" id="863"/>
    <lineage>
        <taxon>Bacteria</taxon>
        <taxon>Bacillati</taxon>
        <taxon>Bacillota</taxon>
        <taxon>Clostridia</taxon>
        <taxon>Eubacteriales</taxon>
        <taxon>Syntrophomonadaceae</taxon>
        <taxon>Syntrophomonas</taxon>
    </lineage>
</organism>
<protein>
    <recommendedName>
        <fullName evidence="4">Fucosyltransferase C-terminal domain-containing protein</fullName>
    </recommendedName>
</protein>
<evidence type="ECO:0000256" key="3">
    <source>
        <dbReference type="ARBA" id="ARBA00022679"/>
    </source>
</evidence>
<keyword evidence="2" id="KW-0328">Glycosyltransferase</keyword>
<dbReference type="AlphaFoldDB" id="A0A354YVJ8"/>
<evidence type="ECO:0000259" key="4">
    <source>
        <dbReference type="Pfam" id="PF00852"/>
    </source>
</evidence>
<dbReference type="SUPFAM" id="SSF53756">
    <property type="entry name" value="UDP-Glycosyltransferase/glycogen phosphorylase"/>
    <property type="match status" value="1"/>
</dbReference>
<gene>
    <name evidence="5" type="ORF">DDZ44_05445</name>
</gene>
<dbReference type="PANTHER" id="PTHR11929:SF194">
    <property type="entry name" value="ALPHA-(1,3)-FUCOSYLTRANSFERASE 10"/>
    <property type="match status" value="1"/>
</dbReference>
<dbReference type="InterPro" id="IPR001503">
    <property type="entry name" value="Glyco_trans_10"/>
</dbReference>
<dbReference type="PANTHER" id="PTHR11929">
    <property type="entry name" value="ALPHA- 1,3 -FUCOSYLTRANSFERASE"/>
    <property type="match status" value="1"/>
</dbReference>
<dbReference type="EMBL" id="DNZF01000118">
    <property type="protein sequence ID" value="HBK53360.1"/>
    <property type="molecule type" value="Genomic_DNA"/>
</dbReference>
<sequence length="320" mass="37365">MLKVKISTRVPHEPIIRQTPGSQGIWRNCRFFINEEVEECDYWVVYDGLQHEESTLCPPEKTILLTVEPPSVFYYEPDFVQQFSTVITCPGHDFSHPRIIYSPAFNWHAGRVIIDIKAVQSKVNLDYDDFKRMGAFKKSQQISLVCSNKDFTEGHRKRLAFVDRLMEHFGSRIGRFGFNINDIEDKWDAIREYKYHIAIENSFFSHYWTEKIADCYLAGAYPIYYGCPNLAEYFPQGAYTSIDIEDVETAISSIENCLAENRYEKNLDKIWAARELVLDYYNLFAVIERGILRLEAANHSRQTPKIPTIIRPCQEAWLIT</sequence>
<evidence type="ECO:0000256" key="1">
    <source>
        <dbReference type="ARBA" id="ARBA00008919"/>
    </source>
</evidence>
<dbReference type="Proteomes" id="UP000263273">
    <property type="component" value="Unassembled WGS sequence"/>
</dbReference>